<name>D2S3J9_HALTV</name>
<gene>
    <name evidence="1" type="ordered locus">Htur_5059</name>
</gene>
<evidence type="ECO:0000313" key="1">
    <source>
        <dbReference type="EMBL" id="ADB63946.1"/>
    </source>
</evidence>
<accession>D2S3J9</accession>
<keyword evidence="2" id="KW-1185">Reference proteome</keyword>
<dbReference type="GeneID" id="8745864"/>
<keyword evidence="1" id="KW-0614">Plasmid</keyword>
<dbReference type="KEGG" id="htu:Htur_5059"/>
<dbReference type="Proteomes" id="UP000001903">
    <property type="component" value="Plasmid pHTUR05"/>
</dbReference>
<protein>
    <submittedName>
        <fullName evidence="1">Uncharacterized protein</fullName>
    </submittedName>
</protein>
<reference evidence="1 2" key="1">
    <citation type="journal article" date="2010" name="Stand. Genomic Sci.">
        <title>Complete genome sequence of Haloterrigena turkmenica type strain (4k).</title>
        <authorList>
            <person name="Saunders E."/>
            <person name="Tindall B.J."/>
            <person name="Fahnrich R."/>
            <person name="Lapidus A."/>
            <person name="Copeland A."/>
            <person name="Del Rio T.G."/>
            <person name="Lucas S."/>
            <person name="Chen F."/>
            <person name="Tice H."/>
            <person name="Cheng J.F."/>
            <person name="Han C."/>
            <person name="Detter J.C."/>
            <person name="Bruce D."/>
            <person name="Goodwin L."/>
            <person name="Chain P."/>
            <person name="Pitluck S."/>
            <person name="Pati A."/>
            <person name="Ivanova N."/>
            <person name="Mavromatis K."/>
            <person name="Chen A."/>
            <person name="Palaniappan K."/>
            <person name="Land M."/>
            <person name="Hauser L."/>
            <person name="Chang Y.J."/>
            <person name="Jeffries C.D."/>
            <person name="Brettin T."/>
            <person name="Rohde M."/>
            <person name="Goker M."/>
            <person name="Bristow J."/>
            <person name="Eisen J.A."/>
            <person name="Markowitz V."/>
            <person name="Hugenholtz P."/>
            <person name="Klenk H.P."/>
            <person name="Kyrpides N.C."/>
        </authorList>
    </citation>
    <scope>NUCLEOTIDE SEQUENCE [LARGE SCALE GENOMIC DNA]</scope>
    <source>
        <strain evidence="2">ATCC 51198 / DSM 5511 / JCM 9101 / NCIMB 13204 / VKM B-1734 / 4k</strain>
    </source>
</reference>
<geneLocation type="plasmid" evidence="1 2">
    <name>pHTUR05</name>
</geneLocation>
<evidence type="ECO:0000313" key="2">
    <source>
        <dbReference type="Proteomes" id="UP000001903"/>
    </source>
</evidence>
<dbReference type="HOGENOM" id="CLU_2613562_0_0_2"/>
<sequence>MSGVLRNPDAVVVGECAHCGVVVERDLEQAGLTVAENQEIAEAVAKNHAHRCPKSGEGWHETVAVDVSVKPAETTAEPRGVEGE</sequence>
<dbReference type="RefSeq" id="WP_012946185.1">
    <property type="nucleotide sequence ID" value="NC_013748.1"/>
</dbReference>
<organism evidence="1 2">
    <name type="scientific">Haloterrigena turkmenica (strain ATCC 51198 / DSM 5511 / JCM 9101 / NCIMB 13204 / VKM B-1734 / 4k)</name>
    <name type="common">Halococcus turkmenicus</name>
    <dbReference type="NCBI Taxonomy" id="543526"/>
    <lineage>
        <taxon>Archaea</taxon>
        <taxon>Methanobacteriati</taxon>
        <taxon>Methanobacteriota</taxon>
        <taxon>Stenosarchaea group</taxon>
        <taxon>Halobacteria</taxon>
        <taxon>Halobacteriales</taxon>
        <taxon>Natrialbaceae</taxon>
        <taxon>Haloterrigena</taxon>
    </lineage>
</organism>
<dbReference type="AlphaFoldDB" id="D2S3J9"/>
<dbReference type="EMBL" id="CP001865">
    <property type="protein sequence ID" value="ADB63946.1"/>
    <property type="molecule type" value="Genomic_DNA"/>
</dbReference>
<proteinExistence type="predicted"/>
<dbReference type="OrthoDB" id="175629at2157"/>